<evidence type="ECO:0000313" key="3">
    <source>
        <dbReference type="Proteomes" id="UP000541444"/>
    </source>
</evidence>
<sequence>MIKNIPTKISRTKLIELLDIHCGNENKRIDEQYLGLESCQEEMHKFDFVYLPINFRIGLNLGYAFVKFTRSVEVVRFFRCFQNFGWKSFDLRKVCEMKLARVQGKHEIVRRSENTYFRCDTDEFLAVMFSPGHWIARFHTQTQSSPFDFIENDESIPNKLSMTKLIELLDMHCDKENKKVDEKYSESCQDMSDFRTGLNLKNFTRSARAVLFFKCCHNFDWKRFDSNKGKQGLVMHFESSYFRCETDEYLPVKFSPAARDGSLSCAFLAGRLGQYGSSDATNILLGAFSQVKYVKSRTSLASLEVLSSVDVFGGSTGSGSGVASPPRFSEEFFLDSNFESLEPILKRL</sequence>
<evidence type="ECO:0000313" key="2">
    <source>
        <dbReference type="EMBL" id="KAF6135423.1"/>
    </source>
</evidence>
<gene>
    <name evidence="2" type="ORF">GIB67_027297</name>
</gene>
<organism evidence="2 3">
    <name type="scientific">Kingdonia uniflora</name>
    <dbReference type="NCBI Taxonomy" id="39325"/>
    <lineage>
        <taxon>Eukaryota</taxon>
        <taxon>Viridiplantae</taxon>
        <taxon>Streptophyta</taxon>
        <taxon>Embryophyta</taxon>
        <taxon>Tracheophyta</taxon>
        <taxon>Spermatophyta</taxon>
        <taxon>Magnoliopsida</taxon>
        <taxon>Ranunculales</taxon>
        <taxon>Circaeasteraceae</taxon>
        <taxon>Kingdonia</taxon>
    </lineage>
</organism>
<dbReference type="Proteomes" id="UP000541444">
    <property type="component" value="Unassembled WGS sequence"/>
</dbReference>
<feature type="domain" description="Mei2-like C-terminal RNA recognition motif" evidence="1">
    <location>
        <begin position="42"/>
        <end position="110"/>
    </location>
</feature>
<keyword evidence="3" id="KW-1185">Reference proteome</keyword>
<dbReference type="EMBL" id="JACGCM010002788">
    <property type="protein sequence ID" value="KAF6135423.1"/>
    <property type="molecule type" value="Genomic_DNA"/>
</dbReference>
<reference evidence="2 3" key="1">
    <citation type="journal article" date="2020" name="IScience">
        <title>Genome Sequencing of the Endangered Kingdonia uniflora (Circaeasteraceae, Ranunculales) Reveals Potential Mechanisms of Evolutionary Specialization.</title>
        <authorList>
            <person name="Sun Y."/>
            <person name="Deng T."/>
            <person name="Zhang A."/>
            <person name="Moore M.J."/>
            <person name="Landis J.B."/>
            <person name="Lin N."/>
            <person name="Zhang H."/>
            <person name="Zhang X."/>
            <person name="Huang J."/>
            <person name="Zhang X."/>
            <person name="Sun H."/>
            <person name="Wang H."/>
        </authorList>
    </citation>
    <scope>NUCLEOTIDE SEQUENCE [LARGE SCALE GENOMIC DNA]</scope>
    <source>
        <strain evidence="2">TB1705</strain>
        <tissue evidence="2">Leaf</tissue>
    </source>
</reference>
<dbReference type="Pfam" id="PF04059">
    <property type="entry name" value="RRM_2"/>
    <property type="match status" value="1"/>
</dbReference>
<dbReference type="AlphaFoldDB" id="A0A7J7KYI8"/>
<accession>A0A7J7KYI8</accession>
<proteinExistence type="predicted"/>
<dbReference type="OrthoDB" id="417481at2759"/>
<comment type="caution">
    <text evidence="2">The sequence shown here is derived from an EMBL/GenBank/DDBJ whole genome shotgun (WGS) entry which is preliminary data.</text>
</comment>
<protein>
    <recommendedName>
        <fullName evidence="1">Mei2-like C-terminal RNA recognition motif domain-containing protein</fullName>
    </recommendedName>
</protein>
<dbReference type="InterPro" id="IPR007201">
    <property type="entry name" value="Mei2-like_Rrm_C"/>
</dbReference>
<evidence type="ECO:0000259" key="1">
    <source>
        <dbReference type="Pfam" id="PF04059"/>
    </source>
</evidence>
<name>A0A7J7KYI8_9MAGN</name>